<dbReference type="EMBL" id="NTGA01000004">
    <property type="protein sequence ID" value="PAY24657.1"/>
    <property type="molecule type" value="Genomic_DNA"/>
</dbReference>
<dbReference type="OrthoDB" id="3699922at2"/>
<evidence type="ECO:0000313" key="2">
    <source>
        <dbReference type="Proteomes" id="UP000218810"/>
    </source>
</evidence>
<dbReference type="AlphaFoldDB" id="A0A2A2WTX7"/>
<proteinExistence type="predicted"/>
<keyword evidence="2" id="KW-1185">Reference proteome</keyword>
<comment type="caution">
    <text evidence="1">The sequence shown here is derived from an EMBL/GenBank/DDBJ whole genome shotgun (WGS) entry which is preliminary data.</text>
</comment>
<reference evidence="2" key="1">
    <citation type="submission" date="2017-09" db="EMBL/GenBank/DDBJ databases">
        <authorList>
            <person name="Zhang Y."/>
            <person name="Huang X."/>
            <person name="Liu J."/>
            <person name="Lu L."/>
            <person name="Peng K."/>
        </authorList>
    </citation>
    <scope>NUCLEOTIDE SEQUENCE [LARGE SCALE GENOMIC DNA]</scope>
    <source>
        <strain evidence="2">S-XJ-1</strain>
    </source>
</reference>
<gene>
    <name evidence="1" type="ORF">CEY15_02350</name>
</gene>
<protein>
    <submittedName>
        <fullName evidence="1">Uncharacterized protein</fullName>
    </submittedName>
</protein>
<dbReference type="Proteomes" id="UP000218810">
    <property type="component" value="Unassembled WGS sequence"/>
</dbReference>
<sequence length="70" mass="7810">MAAPIHMEAHVSFATADESRVRFDELCRNHMRMSTDDFLALWDAGEFDGADWDAVPGLRAVAMALPMVRS</sequence>
<organism evidence="1 2">
    <name type="scientific">Dietzia natronolimnaea</name>
    <dbReference type="NCBI Taxonomy" id="161920"/>
    <lineage>
        <taxon>Bacteria</taxon>
        <taxon>Bacillati</taxon>
        <taxon>Actinomycetota</taxon>
        <taxon>Actinomycetes</taxon>
        <taxon>Mycobacteriales</taxon>
        <taxon>Dietziaceae</taxon>
        <taxon>Dietzia</taxon>
    </lineage>
</organism>
<accession>A0A2A2WTX7</accession>
<name>A0A2A2WTX7_9ACTN</name>
<evidence type="ECO:0000313" key="1">
    <source>
        <dbReference type="EMBL" id="PAY24657.1"/>
    </source>
</evidence>